<dbReference type="GO" id="GO:0000976">
    <property type="term" value="F:transcription cis-regulatory region binding"/>
    <property type="evidence" value="ECO:0007669"/>
    <property type="project" value="TreeGrafter"/>
</dbReference>
<evidence type="ECO:0000259" key="2">
    <source>
        <dbReference type="PROSITE" id="PS01124"/>
    </source>
</evidence>
<keyword evidence="4" id="KW-1185">Reference proteome</keyword>
<dbReference type="AlphaFoldDB" id="A0A0B1ZMH7"/>
<dbReference type="GO" id="GO:0005829">
    <property type="term" value="C:cytosol"/>
    <property type="evidence" value="ECO:0007669"/>
    <property type="project" value="TreeGrafter"/>
</dbReference>
<proteinExistence type="predicted"/>
<dbReference type="RefSeq" id="WP_039286659.1">
    <property type="nucleotide sequence ID" value="NZ_JTDI01000005.1"/>
</dbReference>
<dbReference type="Gene3D" id="1.10.10.60">
    <property type="entry name" value="Homeodomain-like"/>
    <property type="match status" value="1"/>
</dbReference>
<dbReference type="Pfam" id="PF12833">
    <property type="entry name" value="HTH_18"/>
    <property type="match status" value="1"/>
</dbReference>
<dbReference type="InterPro" id="IPR032687">
    <property type="entry name" value="AraC-type_N"/>
</dbReference>
<evidence type="ECO:0000313" key="3">
    <source>
        <dbReference type="EMBL" id="KHK90388.1"/>
    </source>
</evidence>
<dbReference type="InterPro" id="IPR018060">
    <property type="entry name" value="HTH_AraC"/>
</dbReference>
<dbReference type="PANTHER" id="PTHR47894">
    <property type="entry name" value="HTH-TYPE TRANSCRIPTIONAL REGULATOR GADX"/>
    <property type="match status" value="1"/>
</dbReference>
<evidence type="ECO:0000313" key="4">
    <source>
        <dbReference type="Proteomes" id="UP000031057"/>
    </source>
</evidence>
<organism evidence="3 4">
    <name type="scientific">Novosphingobium malaysiense</name>
    <dbReference type="NCBI Taxonomy" id="1348853"/>
    <lineage>
        <taxon>Bacteria</taxon>
        <taxon>Pseudomonadati</taxon>
        <taxon>Pseudomonadota</taxon>
        <taxon>Alphaproteobacteria</taxon>
        <taxon>Sphingomonadales</taxon>
        <taxon>Sphingomonadaceae</taxon>
        <taxon>Novosphingobium</taxon>
    </lineage>
</organism>
<reference evidence="3 4" key="1">
    <citation type="submission" date="2014-10" db="EMBL/GenBank/DDBJ databases">
        <title>Genome sequence of Novosphingobium malaysiense MUSC 273(T).</title>
        <authorList>
            <person name="Lee L.-H."/>
        </authorList>
    </citation>
    <scope>NUCLEOTIDE SEQUENCE [LARGE SCALE GENOMIC DNA]</scope>
    <source>
        <strain evidence="3 4">MUSC 273</strain>
    </source>
</reference>
<name>A0A0B1ZMH7_9SPHN</name>
<gene>
    <name evidence="3" type="ORF">LK12_17515</name>
</gene>
<comment type="caution">
    <text evidence="3">The sequence shown here is derived from an EMBL/GenBank/DDBJ whole genome shotgun (WGS) entry which is preliminary data.</text>
</comment>
<sequence>MEPFLIRLAEKIQASRADVVATVRVDELAEPFARWKGEHFMRFIERVRQATGDEHMGLGEHPWPLGSSDFIVEVGARCQTLREAIGITIRYWAMTTRNILLELVESESHATLVLRQPASGRDAEFALSDWSLISLYTTLQWWVQSDLSLDRIEFCHPLDCDYSAYFQMFSGECVFKSNVCSIKFPRAYLDRPVLRTAEEAVRLARHKGGKFSKQALLFRSWRQRVSNEIQQGLRDGSGTVTLEQIAAKFNMSVQTVRRKLRSEGQSYRSVKAEARRQAAMQVLSNRPQNIEAASAAAGFADANALTRALRHSTGLSATELREQVLGWQED</sequence>
<accession>A0A0B1ZMH7</accession>
<dbReference type="OrthoDB" id="9805730at2"/>
<dbReference type="PROSITE" id="PS01124">
    <property type="entry name" value="HTH_ARAC_FAMILY_2"/>
    <property type="match status" value="1"/>
</dbReference>
<evidence type="ECO:0000256" key="1">
    <source>
        <dbReference type="ARBA" id="ARBA00023125"/>
    </source>
</evidence>
<keyword evidence="1" id="KW-0238">DNA-binding</keyword>
<dbReference type="EMBL" id="JTDI01000005">
    <property type="protein sequence ID" value="KHK90388.1"/>
    <property type="molecule type" value="Genomic_DNA"/>
</dbReference>
<dbReference type="SMART" id="SM00342">
    <property type="entry name" value="HTH_ARAC"/>
    <property type="match status" value="1"/>
</dbReference>
<feature type="domain" description="HTH araC/xylS-type" evidence="2">
    <location>
        <begin position="223"/>
        <end position="323"/>
    </location>
</feature>
<dbReference type="Pfam" id="PF12625">
    <property type="entry name" value="Arabinose_bd"/>
    <property type="match status" value="1"/>
</dbReference>
<dbReference type="Proteomes" id="UP000031057">
    <property type="component" value="Unassembled WGS sequence"/>
</dbReference>
<dbReference type="STRING" id="1348853.LK12_17515"/>
<dbReference type="GO" id="GO:0003700">
    <property type="term" value="F:DNA-binding transcription factor activity"/>
    <property type="evidence" value="ECO:0007669"/>
    <property type="project" value="InterPro"/>
</dbReference>
<dbReference type="PANTHER" id="PTHR47894:SF1">
    <property type="entry name" value="HTH-TYPE TRANSCRIPTIONAL REGULATOR VQSM"/>
    <property type="match status" value="1"/>
</dbReference>
<protein>
    <recommendedName>
        <fullName evidence="2">HTH araC/xylS-type domain-containing protein</fullName>
    </recommendedName>
</protein>